<evidence type="ECO:0000256" key="1">
    <source>
        <dbReference type="ARBA" id="ARBA00009209"/>
    </source>
</evidence>
<dbReference type="InterPro" id="IPR008928">
    <property type="entry name" value="6-hairpin_glycosidase_sf"/>
</dbReference>
<keyword evidence="3" id="KW-0326">Glycosidase</keyword>
<dbReference type="GO" id="GO:0005975">
    <property type="term" value="P:carbohydrate metabolic process"/>
    <property type="evidence" value="ECO:0007669"/>
    <property type="project" value="InterPro"/>
</dbReference>
<evidence type="ECO:0000313" key="8">
    <source>
        <dbReference type="Proteomes" id="UP000241203"/>
    </source>
</evidence>
<dbReference type="InterPro" id="IPR002037">
    <property type="entry name" value="Glyco_hydro_8"/>
</dbReference>
<reference evidence="6 8" key="1">
    <citation type="submission" date="2018-03" db="EMBL/GenBank/DDBJ databases">
        <title>Genomic Encyclopedia of Archaeal and Bacterial Type Strains, Phase II (KMG-II): from individual species to whole genera.</title>
        <authorList>
            <person name="Goeker M."/>
        </authorList>
    </citation>
    <scope>NUCLEOTIDE SEQUENCE [LARGE SCALE GENOMIC DNA]</scope>
    <source>
        <strain evidence="6 8">DSM 21548</strain>
    </source>
</reference>
<dbReference type="OrthoDB" id="525039at2"/>
<comment type="similarity">
    <text evidence="1">Belongs to the glycosyl hydrolase 8 (cellulase D) family.</text>
</comment>
<dbReference type="Gene3D" id="1.50.10.10">
    <property type="match status" value="1"/>
</dbReference>
<dbReference type="Pfam" id="PF01270">
    <property type="entry name" value="Glyco_hydro_8"/>
    <property type="match status" value="1"/>
</dbReference>
<dbReference type="EMBL" id="RZGY01000002">
    <property type="protein sequence ID" value="RUQ84587.1"/>
    <property type="molecule type" value="Genomic_DNA"/>
</dbReference>
<accession>A0A2P8GTH0</accession>
<dbReference type="InterPro" id="IPR012341">
    <property type="entry name" value="6hp_glycosidase-like_sf"/>
</dbReference>
<gene>
    <name evidence="6" type="ORF">CLV49_0864</name>
    <name evidence="7" type="ORF">ELQ93_13340</name>
</gene>
<evidence type="ECO:0000313" key="6">
    <source>
        <dbReference type="EMBL" id="PSL37257.1"/>
    </source>
</evidence>
<feature type="region of interest" description="Disordered" evidence="4">
    <location>
        <begin position="34"/>
        <end position="55"/>
    </location>
</feature>
<dbReference type="AlphaFoldDB" id="A0A2P8GTH0"/>
<dbReference type="PRINTS" id="PR00735">
    <property type="entry name" value="GLHYDRLASE8"/>
</dbReference>
<feature type="compositionally biased region" description="Polar residues" evidence="4">
    <location>
        <begin position="40"/>
        <end position="49"/>
    </location>
</feature>
<keyword evidence="5" id="KW-0472">Membrane</keyword>
<evidence type="ECO:0000256" key="2">
    <source>
        <dbReference type="ARBA" id="ARBA00022801"/>
    </source>
</evidence>
<keyword evidence="2 7" id="KW-0378">Hydrolase</keyword>
<keyword evidence="9" id="KW-1185">Reference proteome</keyword>
<evidence type="ECO:0000256" key="3">
    <source>
        <dbReference type="ARBA" id="ARBA00023295"/>
    </source>
</evidence>
<keyword evidence="5" id="KW-0812">Transmembrane</keyword>
<evidence type="ECO:0000313" key="7">
    <source>
        <dbReference type="EMBL" id="RUQ84587.1"/>
    </source>
</evidence>
<protein>
    <submittedName>
        <fullName evidence="6">Endoglucanase</fullName>
    </submittedName>
    <submittedName>
        <fullName evidence="7">Glycoside hydrolase</fullName>
    </submittedName>
</protein>
<dbReference type="Proteomes" id="UP000241203">
    <property type="component" value="Unassembled WGS sequence"/>
</dbReference>
<sequence>MTSRSRIIIAIGAVFATAIVAVAAVVLLAPPSPGGPAASESTPLPSATETPDPEETLADSADAFLAEWVEDGRVVRHDQGGDTVSEGQAYGLLIALAADDEQAFSKIWSWTQDNLQRPDGLLAWQWADGAIVDDEPASDADVDAARALVVAGETWGDADYTAAGVELATTVADTMTVETEVGRILVPGLWAAAADPYQYNPSYASPAAFAVLADATGDPRWDEVSAGSAAVTTTLLEQSPLPPDWAQVHGDGRVEPMPGAAGTGKSVRYGYDAARLPLRYAESCDPADRALAGDLAQTLGLTDPLAAELDLGGAALGQAQHPLGYVARAAARASMEDYAGAGSDLYAATSLAAQSPTYYGAAWSVLGRAMLESDVYGGCAPMGDDSADDGTDDGDGS</sequence>
<proteinExistence type="inferred from homology"/>
<dbReference type="GO" id="GO:0004553">
    <property type="term" value="F:hydrolase activity, hydrolyzing O-glycosyl compounds"/>
    <property type="evidence" value="ECO:0007669"/>
    <property type="project" value="InterPro"/>
</dbReference>
<organism evidence="6 8">
    <name type="scientific">Labedella gwakjiensis</name>
    <dbReference type="NCBI Taxonomy" id="390269"/>
    <lineage>
        <taxon>Bacteria</taxon>
        <taxon>Bacillati</taxon>
        <taxon>Actinomycetota</taxon>
        <taxon>Actinomycetes</taxon>
        <taxon>Micrococcales</taxon>
        <taxon>Microbacteriaceae</taxon>
        <taxon>Labedella</taxon>
    </lineage>
</organism>
<dbReference type="RefSeq" id="WP_106562420.1">
    <property type="nucleotide sequence ID" value="NZ_PYAU01000001.1"/>
</dbReference>
<evidence type="ECO:0000256" key="5">
    <source>
        <dbReference type="SAM" id="Phobius"/>
    </source>
</evidence>
<evidence type="ECO:0000313" key="9">
    <source>
        <dbReference type="Proteomes" id="UP000268291"/>
    </source>
</evidence>
<dbReference type="Proteomes" id="UP000268291">
    <property type="component" value="Unassembled WGS sequence"/>
</dbReference>
<reference evidence="7 9" key="2">
    <citation type="submission" date="2018-12" db="EMBL/GenBank/DDBJ databases">
        <authorList>
            <person name="hu s."/>
            <person name="Xu Y."/>
            <person name="Xu B."/>
            <person name="Li F."/>
        </authorList>
    </citation>
    <scope>NUCLEOTIDE SEQUENCE [LARGE SCALE GENOMIC DNA]</scope>
    <source>
        <strain evidence="7 9">KSW2-17</strain>
    </source>
</reference>
<dbReference type="SUPFAM" id="SSF48208">
    <property type="entry name" value="Six-hairpin glycosidases"/>
    <property type="match status" value="1"/>
</dbReference>
<dbReference type="EMBL" id="PYAU01000001">
    <property type="protein sequence ID" value="PSL37257.1"/>
    <property type="molecule type" value="Genomic_DNA"/>
</dbReference>
<feature type="transmembrane region" description="Helical" evidence="5">
    <location>
        <begin position="7"/>
        <end position="29"/>
    </location>
</feature>
<name>A0A2P8GTH0_9MICO</name>
<keyword evidence="5" id="KW-1133">Transmembrane helix</keyword>
<comment type="caution">
    <text evidence="6">The sequence shown here is derived from an EMBL/GenBank/DDBJ whole genome shotgun (WGS) entry which is preliminary data.</text>
</comment>
<evidence type="ECO:0000256" key="4">
    <source>
        <dbReference type="SAM" id="MobiDB-lite"/>
    </source>
</evidence>